<keyword evidence="8" id="KW-1185">Reference proteome</keyword>
<keyword evidence="4" id="KW-0804">Transcription</keyword>
<dbReference type="PRINTS" id="PR00404">
    <property type="entry name" value="MADSDOMAIN"/>
</dbReference>
<evidence type="ECO:0000256" key="1">
    <source>
        <dbReference type="ARBA" id="ARBA00004123"/>
    </source>
</evidence>
<evidence type="ECO:0000313" key="7">
    <source>
        <dbReference type="EMBL" id="GAA0146828.1"/>
    </source>
</evidence>
<accession>A0AAV3P6G3</accession>
<dbReference type="EMBL" id="BAABME010000989">
    <property type="protein sequence ID" value="GAA0146828.1"/>
    <property type="molecule type" value="Genomic_DNA"/>
</dbReference>
<evidence type="ECO:0000256" key="4">
    <source>
        <dbReference type="ARBA" id="ARBA00023163"/>
    </source>
</evidence>
<keyword evidence="5" id="KW-0539">Nucleus</keyword>
<comment type="caution">
    <text evidence="7">The sequence shown here is derived from an EMBL/GenBank/DDBJ whole genome shotgun (WGS) entry which is preliminary data.</text>
</comment>
<dbReference type="Gene3D" id="3.40.1810.10">
    <property type="entry name" value="Transcription factor, MADS-box"/>
    <property type="match status" value="1"/>
</dbReference>
<name>A0AAV3P6G3_LITER</name>
<keyword evidence="3" id="KW-0238">DNA-binding</keyword>
<organism evidence="7 8">
    <name type="scientific">Lithospermum erythrorhizon</name>
    <name type="common">Purple gromwell</name>
    <name type="synonym">Lithospermum officinale var. erythrorhizon</name>
    <dbReference type="NCBI Taxonomy" id="34254"/>
    <lineage>
        <taxon>Eukaryota</taxon>
        <taxon>Viridiplantae</taxon>
        <taxon>Streptophyta</taxon>
        <taxon>Embryophyta</taxon>
        <taxon>Tracheophyta</taxon>
        <taxon>Spermatophyta</taxon>
        <taxon>Magnoliopsida</taxon>
        <taxon>eudicotyledons</taxon>
        <taxon>Gunneridae</taxon>
        <taxon>Pentapetalae</taxon>
        <taxon>asterids</taxon>
        <taxon>lamiids</taxon>
        <taxon>Boraginales</taxon>
        <taxon>Boraginaceae</taxon>
        <taxon>Boraginoideae</taxon>
        <taxon>Lithospermeae</taxon>
        <taxon>Lithospermum</taxon>
    </lineage>
</organism>
<dbReference type="CDD" id="cd00265">
    <property type="entry name" value="MADS_MEF2_like"/>
    <property type="match status" value="1"/>
</dbReference>
<evidence type="ECO:0000256" key="3">
    <source>
        <dbReference type="ARBA" id="ARBA00023125"/>
    </source>
</evidence>
<evidence type="ECO:0000259" key="6">
    <source>
        <dbReference type="PROSITE" id="PS50066"/>
    </source>
</evidence>
<gene>
    <name evidence="7" type="ORF">LIER_06689</name>
</gene>
<proteinExistence type="predicted"/>
<dbReference type="InterPro" id="IPR036879">
    <property type="entry name" value="TF_MADSbox_sf"/>
</dbReference>
<dbReference type="SUPFAM" id="SSF55455">
    <property type="entry name" value="SRF-like"/>
    <property type="match status" value="1"/>
</dbReference>
<evidence type="ECO:0000313" key="8">
    <source>
        <dbReference type="Proteomes" id="UP001454036"/>
    </source>
</evidence>
<dbReference type="Pfam" id="PF01486">
    <property type="entry name" value="K-box"/>
    <property type="match status" value="1"/>
</dbReference>
<dbReference type="GO" id="GO:0045944">
    <property type="term" value="P:positive regulation of transcription by RNA polymerase II"/>
    <property type="evidence" value="ECO:0007669"/>
    <property type="project" value="InterPro"/>
</dbReference>
<keyword evidence="2" id="KW-0805">Transcription regulation</keyword>
<protein>
    <submittedName>
        <fullName evidence="7">MADS box transcription factor</fullName>
    </submittedName>
</protein>
<dbReference type="InterPro" id="IPR050142">
    <property type="entry name" value="MADS-box/MEF2_TF"/>
</dbReference>
<dbReference type="GO" id="GO:0003700">
    <property type="term" value="F:DNA-binding transcription factor activity"/>
    <property type="evidence" value="ECO:0007669"/>
    <property type="project" value="InterPro"/>
</dbReference>
<dbReference type="GO" id="GO:0005634">
    <property type="term" value="C:nucleus"/>
    <property type="evidence" value="ECO:0007669"/>
    <property type="project" value="UniProtKB-SubCell"/>
</dbReference>
<dbReference type="InterPro" id="IPR002100">
    <property type="entry name" value="TF_MADSbox"/>
</dbReference>
<dbReference type="Pfam" id="PF00319">
    <property type="entry name" value="SRF-TF"/>
    <property type="match status" value="1"/>
</dbReference>
<dbReference type="GO" id="GO:0046983">
    <property type="term" value="F:protein dimerization activity"/>
    <property type="evidence" value="ECO:0007669"/>
    <property type="project" value="InterPro"/>
</dbReference>
<feature type="domain" description="MADS-box" evidence="6">
    <location>
        <begin position="1"/>
        <end position="61"/>
    </location>
</feature>
<dbReference type="InterPro" id="IPR033896">
    <property type="entry name" value="MEF2-like_N"/>
</dbReference>
<dbReference type="AlphaFoldDB" id="A0AAV3P6G3"/>
<dbReference type="PROSITE" id="PS50066">
    <property type="entry name" value="MADS_BOX_2"/>
    <property type="match status" value="1"/>
</dbReference>
<dbReference type="InterPro" id="IPR002487">
    <property type="entry name" value="TF_Kbox"/>
</dbReference>
<evidence type="ECO:0000256" key="2">
    <source>
        <dbReference type="ARBA" id="ARBA00023015"/>
    </source>
</evidence>
<dbReference type="PROSITE" id="PS00350">
    <property type="entry name" value="MADS_BOX_1"/>
    <property type="match status" value="1"/>
</dbReference>
<comment type="subcellular location">
    <subcellularLocation>
        <location evidence="1">Nucleus</location>
    </subcellularLocation>
</comment>
<dbReference type="GO" id="GO:0000977">
    <property type="term" value="F:RNA polymerase II transcription regulatory region sequence-specific DNA binding"/>
    <property type="evidence" value="ECO:0007669"/>
    <property type="project" value="InterPro"/>
</dbReference>
<dbReference type="Proteomes" id="UP001454036">
    <property type="component" value="Unassembled WGS sequence"/>
</dbReference>
<dbReference type="SMART" id="SM00432">
    <property type="entry name" value="MADS"/>
    <property type="match status" value="1"/>
</dbReference>
<reference evidence="7 8" key="1">
    <citation type="submission" date="2024-01" db="EMBL/GenBank/DDBJ databases">
        <title>The complete chloroplast genome sequence of Lithospermum erythrorhizon: insights into the phylogenetic relationship among Boraginaceae species and the maternal lineages of purple gromwells.</title>
        <authorList>
            <person name="Okada T."/>
            <person name="Watanabe K."/>
        </authorList>
    </citation>
    <scope>NUCLEOTIDE SEQUENCE [LARGE SCALE GENOMIC DNA]</scope>
</reference>
<sequence length="198" mass="22549">MGRKKLEIKRIESKSSRQVTFTKRRNGLIKKAKELSILCDVDVGLLIYSARGKLYSFSSSNNSLEEIVQRYYDVVEAEANESGAICEMGLDNSKIGAFLTINDLLDGVERHLEDPDQLSSTDFIHLEDQLATALLETRARKTHLMMAAVTELEEKEKLLTEENRLLQEKIPMEEEKIDEGIPELDTLPNQTPETLKFF</sequence>
<evidence type="ECO:0000256" key="5">
    <source>
        <dbReference type="ARBA" id="ARBA00023242"/>
    </source>
</evidence>
<dbReference type="PANTHER" id="PTHR48019">
    <property type="entry name" value="SERUM RESPONSE FACTOR HOMOLOG"/>
    <property type="match status" value="1"/>
</dbReference>